<keyword evidence="2" id="KW-0472">Membrane</keyword>
<feature type="compositionally biased region" description="Polar residues" evidence="1">
    <location>
        <begin position="241"/>
        <end position="255"/>
    </location>
</feature>
<protein>
    <submittedName>
        <fullName evidence="3">Uncharacterized protein</fullName>
    </submittedName>
</protein>
<sequence length="541" mass="62264">MDNDKIIENKDLPQKNQWRLVKSNSNTAESDIESHSEVEKKTRKFEGSLKQEDKYTQVNEKRRGKAGHLDSSTNLSSNVSEKVQVRFKEGPDEVYVKDQTTVQTDHDTSDLFCDYVVLRDKCGPNCGQRTIEISDHYPHVDEHFEGNTNIYHCYHHQESAKISGKINQDQNACSPSNKTSGDAFQFFGNRKNDNNKEISNNSQNMKHRLNERKVQNNSENAAPLGRSIKRLKRIFGQEQNLTTASNKNPNQSNKQHLTRPSIRHKNMQSGGREKRLFHHSPMRFEPRQTDSYSTKMTAQGNENISKYTIFDGFHSSKGINMDTFSPEFNCKHFTNGSGDTEFQSKPSFIMNGPSEINDDKTDINIRRNGYRISNPLPERIEVYYFDHGSSSYFRTTDHPPTLATDLMIEKTDQMSTKFWAGIFGFLHIFFAVLTSFYLQLFRFVLISSVRPLLIGTFQVSSDYFLKPFLATLFNAIIQPFLILFYNVATSFRDLCEPMARGIGFFLEEIANILRSIRLVEVKNSTRNGPLLNPYRNQAIEI</sequence>
<reference evidence="3 4" key="1">
    <citation type="journal article" date="2017" name="Gigascience">
        <title>Genome sequence of the small brown planthopper, Laodelphax striatellus.</title>
        <authorList>
            <person name="Zhu J."/>
            <person name="Jiang F."/>
            <person name="Wang X."/>
            <person name="Yang P."/>
            <person name="Bao Y."/>
            <person name="Zhao W."/>
            <person name="Wang W."/>
            <person name="Lu H."/>
            <person name="Wang Q."/>
            <person name="Cui N."/>
            <person name="Li J."/>
            <person name="Chen X."/>
            <person name="Luo L."/>
            <person name="Yu J."/>
            <person name="Kang L."/>
            <person name="Cui F."/>
        </authorList>
    </citation>
    <scope>NUCLEOTIDE SEQUENCE [LARGE SCALE GENOMIC DNA]</scope>
    <source>
        <strain evidence="3">Lst14</strain>
    </source>
</reference>
<feature type="region of interest" description="Disordered" evidence="1">
    <location>
        <begin position="17"/>
        <end position="81"/>
    </location>
</feature>
<feature type="compositionally biased region" description="Polar residues" evidence="1">
    <location>
        <begin position="17"/>
        <end position="29"/>
    </location>
</feature>
<gene>
    <name evidence="3" type="ORF">LSTR_LSTR007787</name>
</gene>
<feature type="compositionally biased region" description="Basic and acidic residues" evidence="1">
    <location>
        <begin position="32"/>
        <end position="61"/>
    </location>
</feature>
<evidence type="ECO:0000256" key="2">
    <source>
        <dbReference type="SAM" id="Phobius"/>
    </source>
</evidence>
<dbReference type="Proteomes" id="UP000291343">
    <property type="component" value="Unassembled WGS sequence"/>
</dbReference>
<keyword evidence="4" id="KW-1185">Reference proteome</keyword>
<feature type="region of interest" description="Disordered" evidence="1">
    <location>
        <begin position="241"/>
        <end position="274"/>
    </location>
</feature>
<keyword evidence="2" id="KW-1133">Transmembrane helix</keyword>
<dbReference type="AlphaFoldDB" id="A0A482WME7"/>
<feature type="compositionally biased region" description="Polar residues" evidence="1">
    <location>
        <begin position="70"/>
        <end position="81"/>
    </location>
</feature>
<keyword evidence="2" id="KW-0812">Transmembrane</keyword>
<dbReference type="EMBL" id="QKKF02030383">
    <property type="protein sequence ID" value="RZF34735.1"/>
    <property type="molecule type" value="Genomic_DNA"/>
</dbReference>
<evidence type="ECO:0000256" key="1">
    <source>
        <dbReference type="SAM" id="MobiDB-lite"/>
    </source>
</evidence>
<feature type="transmembrane region" description="Helical" evidence="2">
    <location>
        <begin position="468"/>
        <end position="488"/>
    </location>
</feature>
<evidence type="ECO:0000313" key="3">
    <source>
        <dbReference type="EMBL" id="RZF34735.1"/>
    </source>
</evidence>
<feature type="transmembrane region" description="Helical" evidence="2">
    <location>
        <begin position="418"/>
        <end position="438"/>
    </location>
</feature>
<accession>A0A482WME7</accession>
<dbReference type="InParanoid" id="A0A482WME7"/>
<dbReference type="OrthoDB" id="10045204at2759"/>
<comment type="caution">
    <text evidence="3">The sequence shown here is derived from an EMBL/GenBank/DDBJ whole genome shotgun (WGS) entry which is preliminary data.</text>
</comment>
<name>A0A482WME7_LAOST</name>
<dbReference type="STRING" id="195883.A0A482WME7"/>
<organism evidence="3 4">
    <name type="scientific">Laodelphax striatellus</name>
    <name type="common">Small brown planthopper</name>
    <name type="synonym">Delphax striatella</name>
    <dbReference type="NCBI Taxonomy" id="195883"/>
    <lineage>
        <taxon>Eukaryota</taxon>
        <taxon>Metazoa</taxon>
        <taxon>Ecdysozoa</taxon>
        <taxon>Arthropoda</taxon>
        <taxon>Hexapoda</taxon>
        <taxon>Insecta</taxon>
        <taxon>Pterygota</taxon>
        <taxon>Neoptera</taxon>
        <taxon>Paraneoptera</taxon>
        <taxon>Hemiptera</taxon>
        <taxon>Auchenorrhyncha</taxon>
        <taxon>Fulgoroidea</taxon>
        <taxon>Delphacidae</taxon>
        <taxon>Criomorphinae</taxon>
        <taxon>Laodelphax</taxon>
    </lineage>
</organism>
<evidence type="ECO:0000313" key="4">
    <source>
        <dbReference type="Proteomes" id="UP000291343"/>
    </source>
</evidence>
<proteinExistence type="predicted"/>